<protein>
    <submittedName>
        <fullName evidence="1">Uncharacterized protein</fullName>
    </submittedName>
</protein>
<evidence type="ECO:0000313" key="1">
    <source>
        <dbReference type="EMBL" id="KAF4725093.1"/>
    </source>
</evidence>
<dbReference type="OMA" id="AHAFIIC"/>
<accession>A0A7J6RX84</accession>
<sequence length="275" mass="31376">SIVLDDDYSYDMILPAKEGYSLSAREARQPKKRKAVSLEEVLKSPLGTYRGIFKPASNVEDSAWRMMMDFNWSRRPEPSSNNKEFAQRHARRLQSTLEKKGLAEDYYLVFEDYKTAQHIEPVPDSERSAHYYTTHFPVVKDGSARGTRLRPVFDWRGSNDLQSLPPTIDNSLLGPLMVTRLFEHVLWSDLRQAFLNFRCPTATRKAHAFIICNPKDGSFEYFRFRGMPMGARSSPGGMQAGSSIIVEVANENTENRLRREDGLQTLSSSTIIQDA</sequence>
<reference evidence="1 2" key="1">
    <citation type="submission" date="2020-04" db="EMBL/GenBank/DDBJ databases">
        <title>Perkinsus olseni comparative genomics.</title>
        <authorList>
            <person name="Bogema D.R."/>
        </authorList>
    </citation>
    <scope>NUCLEOTIDE SEQUENCE [LARGE SCALE GENOMIC DNA]</scope>
    <source>
        <strain evidence="1 2">ATCC PRA-207</strain>
    </source>
</reference>
<dbReference type="InterPro" id="IPR043502">
    <property type="entry name" value="DNA/RNA_pol_sf"/>
</dbReference>
<dbReference type="AlphaFoldDB" id="A0A7J6RX84"/>
<feature type="non-terminal residue" evidence="1">
    <location>
        <position position="1"/>
    </location>
</feature>
<gene>
    <name evidence="1" type="ORF">FOZ63_016552</name>
</gene>
<dbReference type="Proteomes" id="UP000553632">
    <property type="component" value="Unassembled WGS sequence"/>
</dbReference>
<feature type="non-terminal residue" evidence="1">
    <location>
        <position position="275"/>
    </location>
</feature>
<comment type="caution">
    <text evidence="1">The sequence shown here is derived from an EMBL/GenBank/DDBJ whole genome shotgun (WGS) entry which is preliminary data.</text>
</comment>
<name>A0A7J6RX84_PEROL</name>
<dbReference type="EMBL" id="JABANO010022480">
    <property type="protein sequence ID" value="KAF4725093.1"/>
    <property type="molecule type" value="Genomic_DNA"/>
</dbReference>
<keyword evidence="2" id="KW-1185">Reference proteome</keyword>
<proteinExistence type="predicted"/>
<dbReference type="SUPFAM" id="SSF56672">
    <property type="entry name" value="DNA/RNA polymerases"/>
    <property type="match status" value="1"/>
</dbReference>
<organism evidence="1 2">
    <name type="scientific">Perkinsus olseni</name>
    <name type="common">Perkinsus atlanticus</name>
    <dbReference type="NCBI Taxonomy" id="32597"/>
    <lineage>
        <taxon>Eukaryota</taxon>
        <taxon>Sar</taxon>
        <taxon>Alveolata</taxon>
        <taxon>Perkinsozoa</taxon>
        <taxon>Perkinsea</taxon>
        <taxon>Perkinsida</taxon>
        <taxon>Perkinsidae</taxon>
        <taxon>Perkinsus</taxon>
    </lineage>
</organism>
<evidence type="ECO:0000313" key="2">
    <source>
        <dbReference type="Proteomes" id="UP000553632"/>
    </source>
</evidence>